<keyword evidence="8" id="KW-0326">Glycosidase</keyword>
<dbReference type="InterPro" id="IPR044846">
    <property type="entry name" value="GH10"/>
</dbReference>
<comment type="similarity">
    <text evidence="2">Belongs to the glycosyl hydrolase 10 (cellulase F) family.</text>
</comment>
<comment type="caution">
    <text evidence="12">The sequence shown here is derived from an EMBL/GenBank/DDBJ whole genome shotgun (WGS) entry which is preliminary data.</text>
</comment>
<feature type="domain" description="GH10" evidence="11">
    <location>
        <begin position="39"/>
        <end position="362"/>
    </location>
</feature>
<evidence type="ECO:0000313" key="12">
    <source>
        <dbReference type="EMBL" id="MBU8543937.1"/>
    </source>
</evidence>
<keyword evidence="13" id="KW-1185">Reference proteome</keyword>
<evidence type="ECO:0000256" key="2">
    <source>
        <dbReference type="ARBA" id="ARBA00007495"/>
    </source>
</evidence>
<dbReference type="SMART" id="SM00633">
    <property type="entry name" value="Glyco_10"/>
    <property type="match status" value="1"/>
</dbReference>
<keyword evidence="6" id="KW-0378">Hydrolase</keyword>
<dbReference type="Proteomes" id="UP000689967">
    <property type="component" value="Unassembled WGS sequence"/>
</dbReference>
<comment type="catalytic activity">
    <reaction evidence="1">
        <text>Endohydrolysis of (1-&gt;4)-beta-D-xylosidic linkages in xylans.</text>
        <dbReference type="EC" id="3.2.1.8"/>
    </reaction>
</comment>
<gene>
    <name evidence="12" type="ORF">JJQ90_09490</name>
</gene>
<sequence length="370" mass="40540">MTFRATRRALLAAAVPGCASAQPGLVTPPAAPGGGLHARAAAKGLAFGAALATRHMGEPDLMAAYRADCGLLVAEYEMKWSQLEPEAGQRRFRLADQLVSFARRNRMALRGHTLLWHESEPRWLSSLDARGTAAAMASHVDATALRWRGAIGTWDVVNEAVAPEHGRPDFLRRTWLLNRLGPDYLPQAFHIARAADPDARLAYNDFGIEHANLWSRRRRLGVLNLLQALRRAGAPVQVLGVQGHLQAGQPFEASEWRAFLAEVAALGLTIEITELDVNCAALPAAAARRDALAADLVRRFLDATLAEPAVRSVITWGLSDRHSWIQQGLLAEHRRSDNARPRPLPYDEAMRRKPMWAAIASAFDAAPRRG</sequence>
<keyword evidence="4" id="KW-0858">Xylan degradation</keyword>
<evidence type="ECO:0000256" key="9">
    <source>
        <dbReference type="ARBA" id="ARBA00023326"/>
    </source>
</evidence>
<keyword evidence="9" id="KW-0624">Polysaccharide degradation</keyword>
<keyword evidence="5 10" id="KW-0732">Signal</keyword>
<evidence type="ECO:0000256" key="1">
    <source>
        <dbReference type="ARBA" id="ARBA00000681"/>
    </source>
</evidence>
<keyword evidence="7" id="KW-0119">Carbohydrate metabolism</keyword>
<accession>A0ABS6H5I3</accession>
<evidence type="ECO:0000256" key="3">
    <source>
        <dbReference type="ARBA" id="ARBA00012590"/>
    </source>
</evidence>
<evidence type="ECO:0000256" key="6">
    <source>
        <dbReference type="ARBA" id="ARBA00022801"/>
    </source>
</evidence>
<evidence type="ECO:0000256" key="7">
    <source>
        <dbReference type="ARBA" id="ARBA00023277"/>
    </source>
</evidence>
<feature type="signal peptide" evidence="10">
    <location>
        <begin position="1"/>
        <end position="21"/>
    </location>
</feature>
<dbReference type="Pfam" id="PF00331">
    <property type="entry name" value="Glyco_hydro_10"/>
    <property type="match status" value="1"/>
</dbReference>
<dbReference type="PROSITE" id="PS51760">
    <property type="entry name" value="GH10_2"/>
    <property type="match status" value="1"/>
</dbReference>
<dbReference type="EC" id="3.2.1.8" evidence="3"/>
<dbReference type="PANTHER" id="PTHR31490">
    <property type="entry name" value="GLYCOSYL HYDROLASE"/>
    <property type="match status" value="1"/>
</dbReference>
<dbReference type="PANTHER" id="PTHR31490:SF88">
    <property type="entry name" value="BETA-XYLANASE"/>
    <property type="match status" value="1"/>
</dbReference>
<proteinExistence type="inferred from homology"/>
<organism evidence="12 13">
    <name type="scientific">Falsiroseomonas oleicola</name>
    <dbReference type="NCBI Taxonomy" id="2801474"/>
    <lineage>
        <taxon>Bacteria</taxon>
        <taxon>Pseudomonadati</taxon>
        <taxon>Pseudomonadota</taxon>
        <taxon>Alphaproteobacteria</taxon>
        <taxon>Acetobacterales</taxon>
        <taxon>Roseomonadaceae</taxon>
        <taxon>Falsiroseomonas</taxon>
    </lineage>
</organism>
<evidence type="ECO:0000313" key="13">
    <source>
        <dbReference type="Proteomes" id="UP000689967"/>
    </source>
</evidence>
<dbReference type="InterPro" id="IPR001000">
    <property type="entry name" value="GH10_dom"/>
</dbReference>
<evidence type="ECO:0000256" key="5">
    <source>
        <dbReference type="ARBA" id="ARBA00022729"/>
    </source>
</evidence>
<evidence type="ECO:0000256" key="10">
    <source>
        <dbReference type="SAM" id="SignalP"/>
    </source>
</evidence>
<evidence type="ECO:0000259" key="11">
    <source>
        <dbReference type="PROSITE" id="PS51760"/>
    </source>
</evidence>
<evidence type="ECO:0000256" key="8">
    <source>
        <dbReference type="ARBA" id="ARBA00023295"/>
    </source>
</evidence>
<protein>
    <recommendedName>
        <fullName evidence="3">endo-1,4-beta-xylanase</fullName>
        <ecNumber evidence="3">3.2.1.8</ecNumber>
    </recommendedName>
</protein>
<feature type="chain" id="PRO_5045757542" description="endo-1,4-beta-xylanase" evidence="10">
    <location>
        <begin position="22"/>
        <end position="370"/>
    </location>
</feature>
<evidence type="ECO:0000256" key="4">
    <source>
        <dbReference type="ARBA" id="ARBA00022651"/>
    </source>
</evidence>
<name>A0ABS6H5I3_9PROT</name>
<dbReference type="RefSeq" id="WP_216874675.1">
    <property type="nucleotide sequence ID" value="NZ_JAERQM010000002.1"/>
</dbReference>
<dbReference type="EMBL" id="JAERQM010000002">
    <property type="protein sequence ID" value="MBU8543937.1"/>
    <property type="molecule type" value="Genomic_DNA"/>
</dbReference>
<reference evidence="12 13" key="1">
    <citation type="submission" date="2021-01" db="EMBL/GenBank/DDBJ databases">
        <title>Roseomonas sp. nov, a bacterium isolated from an oil production mixture in Yumen Oilfield.</title>
        <authorList>
            <person name="Wu D."/>
        </authorList>
    </citation>
    <scope>NUCLEOTIDE SEQUENCE [LARGE SCALE GENOMIC DNA]</scope>
    <source>
        <strain evidence="12 13">ROY-5-3</strain>
    </source>
</reference>